<dbReference type="InterPro" id="IPR015424">
    <property type="entry name" value="PyrdxlP-dep_Trfase"/>
</dbReference>
<protein>
    <submittedName>
        <fullName evidence="8">Unannotated protein</fullName>
    </submittedName>
</protein>
<dbReference type="NCBIfam" id="TIGR00707">
    <property type="entry name" value="argD"/>
    <property type="match status" value="1"/>
</dbReference>
<dbReference type="NCBIfam" id="NF002325">
    <property type="entry name" value="PRK01278.1"/>
    <property type="match status" value="1"/>
</dbReference>
<dbReference type="InterPro" id="IPR004636">
    <property type="entry name" value="AcOrn/SuccOrn_fam"/>
</dbReference>
<dbReference type="Pfam" id="PF00202">
    <property type="entry name" value="Aminotran_3"/>
    <property type="match status" value="1"/>
</dbReference>
<dbReference type="PANTHER" id="PTHR11986">
    <property type="entry name" value="AMINOTRANSFERASE CLASS III"/>
    <property type="match status" value="1"/>
</dbReference>
<sequence>MNTHVNTHAFADSDVAKQLVETQSLQSSGHCPFMPVFGAPQVMFVRGQGTELWDASGKHYLDFLSGISVTSLGHSHPAVTAAISEQAATLMHVSNFFTNPVATEAAVMVDKLLGGGGQVFFCNSGAESIEAAIKLARKFGGRGRHTVVSALGSFHGRTLAALAATGQPAKHEPFQPMPEGFRHVVFGDFAALDAAVDGSVAAVLLESVQGEGGVIPASVEYLQAVSALCAERGVLLMMDEVQTGFARTGQWFGFEHAGIKPDVVTLAKAMGNGMPIGAVWARKEVASVFQPGDHGSTFSGTAIATAAARATMKVMIEMDAPSVAKAKGKLLSDALTKLPQVVMVRGRGLLLGVELQPGIDAKIAQSMLLERGLVTNAVTATALRLAPPITVLDSEIATAVQLITSVLAEIASKS</sequence>
<dbReference type="EMBL" id="CAFBNR010000052">
    <property type="protein sequence ID" value="CAB4965459.1"/>
    <property type="molecule type" value="Genomic_DNA"/>
</dbReference>
<dbReference type="CDD" id="cd00610">
    <property type="entry name" value="OAT_like"/>
    <property type="match status" value="1"/>
</dbReference>
<dbReference type="SUPFAM" id="SSF53383">
    <property type="entry name" value="PLP-dependent transferases"/>
    <property type="match status" value="1"/>
</dbReference>
<dbReference type="InterPro" id="IPR050103">
    <property type="entry name" value="Class-III_PLP-dep_AT"/>
</dbReference>
<dbReference type="InterPro" id="IPR015422">
    <property type="entry name" value="PyrdxlP-dep_Trfase_small"/>
</dbReference>
<dbReference type="PIRSF" id="PIRSF000521">
    <property type="entry name" value="Transaminase_4ab_Lys_Orn"/>
    <property type="match status" value="1"/>
</dbReference>
<name>A0A6J7LHK4_9ZZZZ</name>
<comment type="pathway">
    <text evidence="7">Amino-acid biosynthesis.</text>
</comment>
<evidence type="ECO:0000256" key="4">
    <source>
        <dbReference type="ARBA" id="ARBA00022605"/>
    </source>
</evidence>
<evidence type="ECO:0000256" key="1">
    <source>
        <dbReference type="ARBA" id="ARBA00001933"/>
    </source>
</evidence>
<keyword evidence="3" id="KW-0032">Aminotransferase</keyword>
<dbReference type="GO" id="GO:0042802">
    <property type="term" value="F:identical protein binding"/>
    <property type="evidence" value="ECO:0007669"/>
    <property type="project" value="TreeGrafter"/>
</dbReference>
<evidence type="ECO:0000256" key="6">
    <source>
        <dbReference type="ARBA" id="ARBA00022898"/>
    </source>
</evidence>
<evidence type="ECO:0000313" key="8">
    <source>
        <dbReference type="EMBL" id="CAB4965459.1"/>
    </source>
</evidence>
<dbReference type="GO" id="GO:0005739">
    <property type="term" value="C:mitochondrion"/>
    <property type="evidence" value="ECO:0007669"/>
    <property type="project" value="UniProtKB-SubCell"/>
</dbReference>
<gene>
    <name evidence="8" type="ORF">UFOPK3879_01063</name>
</gene>
<dbReference type="Gene3D" id="3.40.640.10">
    <property type="entry name" value="Type I PLP-dependent aspartate aminotransferase-like (Major domain)"/>
    <property type="match status" value="1"/>
</dbReference>
<dbReference type="InterPro" id="IPR049704">
    <property type="entry name" value="Aminotrans_3_PPA_site"/>
</dbReference>
<dbReference type="GO" id="GO:0008483">
    <property type="term" value="F:transaminase activity"/>
    <property type="evidence" value="ECO:0007669"/>
    <property type="project" value="UniProtKB-KW"/>
</dbReference>
<dbReference type="AlphaFoldDB" id="A0A6J7LHK4"/>
<evidence type="ECO:0000256" key="5">
    <source>
        <dbReference type="ARBA" id="ARBA00022679"/>
    </source>
</evidence>
<dbReference type="Gene3D" id="3.90.1150.10">
    <property type="entry name" value="Aspartate Aminotransferase, domain 1"/>
    <property type="match status" value="1"/>
</dbReference>
<organism evidence="8">
    <name type="scientific">freshwater metagenome</name>
    <dbReference type="NCBI Taxonomy" id="449393"/>
    <lineage>
        <taxon>unclassified sequences</taxon>
        <taxon>metagenomes</taxon>
        <taxon>ecological metagenomes</taxon>
    </lineage>
</organism>
<dbReference type="PANTHER" id="PTHR11986:SF79">
    <property type="entry name" value="ACETYLORNITHINE AMINOTRANSFERASE, MITOCHONDRIAL"/>
    <property type="match status" value="1"/>
</dbReference>
<keyword evidence="6" id="KW-0663">Pyridoxal phosphate</keyword>
<keyword evidence="5" id="KW-0808">Transferase</keyword>
<evidence type="ECO:0000256" key="7">
    <source>
        <dbReference type="ARBA" id="ARBA00029440"/>
    </source>
</evidence>
<dbReference type="FunFam" id="3.40.640.10:FF:000004">
    <property type="entry name" value="Acetylornithine aminotransferase"/>
    <property type="match status" value="1"/>
</dbReference>
<evidence type="ECO:0000256" key="2">
    <source>
        <dbReference type="ARBA" id="ARBA00004173"/>
    </source>
</evidence>
<dbReference type="GO" id="GO:0006526">
    <property type="term" value="P:L-arginine biosynthetic process"/>
    <property type="evidence" value="ECO:0007669"/>
    <property type="project" value="UniProtKB-ARBA"/>
</dbReference>
<dbReference type="GO" id="GO:0030170">
    <property type="term" value="F:pyridoxal phosphate binding"/>
    <property type="evidence" value="ECO:0007669"/>
    <property type="project" value="InterPro"/>
</dbReference>
<comment type="subcellular location">
    <subcellularLocation>
        <location evidence="2">Mitochondrion</location>
    </subcellularLocation>
</comment>
<evidence type="ECO:0000256" key="3">
    <source>
        <dbReference type="ARBA" id="ARBA00022576"/>
    </source>
</evidence>
<reference evidence="8" key="1">
    <citation type="submission" date="2020-05" db="EMBL/GenBank/DDBJ databases">
        <authorList>
            <person name="Chiriac C."/>
            <person name="Salcher M."/>
            <person name="Ghai R."/>
            <person name="Kavagutti S V."/>
        </authorList>
    </citation>
    <scope>NUCLEOTIDE SEQUENCE</scope>
</reference>
<dbReference type="InterPro" id="IPR015421">
    <property type="entry name" value="PyrdxlP-dep_Trfase_major"/>
</dbReference>
<keyword evidence="4" id="KW-0028">Amino-acid biosynthesis</keyword>
<dbReference type="PROSITE" id="PS00600">
    <property type="entry name" value="AA_TRANSFER_CLASS_3"/>
    <property type="match status" value="1"/>
</dbReference>
<proteinExistence type="predicted"/>
<accession>A0A6J7LHK4</accession>
<comment type="cofactor">
    <cofactor evidence="1">
        <name>pyridoxal 5'-phosphate</name>
        <dbReference type="ChEBI" id="CHEBI:597326"/>
    </cofactor>
</comment>
<dbReference type="InterPro" id="IPR005814">
    <property type="entry name" value="Aminotrans_3"/>
</dbReference>